<reference evidence="1" key="1">
    <citation type="submission" date="2021-01" db="EMBL/GenBank/DDBJ databases">
        <authorList>
            <person name="Corre E."/>
            <person name="Pelletier E."/>
            <person name="Niang G."/>
            <person name="Scheremetjew M."/>
            <person name="Finn R."/>
            <person name="Kale V."/>
            <person name="Holt S."/>
            <person name="Cochrane G."/>
            <person name="Meng A."/>
            <person name="Brown T."/>
            <person name="Cohen L."/>
        </authorList>
    </citation>
    <scope>NUCLEOTIDE SEQUENCE</scope>
    <source>
        <strain evidence="1">CCMP3105</strain>
    </source>
</reference>
<evidence type="ECO:0000313" key="1">
    <source>
        <dbReference type="EMBL" id="CAE4563961.1"/>
    </source>
</evidence>
<proteinExistence type="predicted"/>
<accession>A0A7S4V4I2</accession>
<gene>
    <name evidence="1" type="ORF">AMON00008_LOCUS3580</name>
</gene>
<name>A0A7S4V4I2_9DINO</name>
<organism evidence="1">
    <name type="scientific">Alexandrium monilatum</name>
    <dbReference type="NCBI Taxonomy" id="311494"/>
    <lineage>
        <taxon>Eukaryota</taxon>
        <taxon>Sar</taxon>
        <taxon>Alveolata</taxon>
        <taxon>Dinophyceae</taxon>
        <taxon>Gonyaulacales</taxon>
        <taxon>Pyrocystaceae</taxon>
        <taxon>Alexandrium</taxon>
    </lineage>
</organism>
<protein>
    <submittedName>
        <fullName evidence="1">Uncharacterized protein</fullName>
    </submittedName>
</protein>
<sequence>MQPKRLVAQDRSHVKTFCVSDEDSSVQTCPEMFPLDQKLKPCKESAHIRLPLRKTVSSIFCLIVRPLRRASTVLTCPEMFPLDQKLKPCRESAHVRSSLRTAFSSIFCSIVQPLWRASTAMDDADLAYALACICGEMEVYVAGPGRPCGQGAGPDEPGFPSATAEGSEVLQGNFFASTLVAPKADLAEAAGKASEHRPACLWCSGSVPASMRLRPWLSAVEQPLCTECKS</sequence>
<dbReference type="EMBL" id="HBNR01005375">
    <property type="protein sequence ID" value="CAE4563961.1"/>
    <property type="molecule type" value="Transcribed_RNA"/>
</dbReference>
<dbReference type="AlphaFoldDB" id="A0A7S4V4I2"/>